<dbReference type="AlphaFoldDB" id="A0A9D4D493"/>
<proteinExistence type="predicted"/>
<accession>A0A9D4D493</accession>
<reference evidence="2" key="2">
    <citation type="submission" date="2020-11" db="EMBL/GenBank/DDBJ databases">
        <authorList>
            <person name="McCartney M.A."/>
            <person name="Auch B."/>
            <person name="Kono T."/>
            <person name="Mallez S."/>
            <person name="Becker A."/>
            <person name="Gohl D.M."/>
            <person name="Silverstein K.A.T."/>
            <person name="Koren S."/>
            <person name="Bechman K.B."/>
            <person name="Herman A."/>
            <person name="Abrahante J.E."/>
            <person name="Garbe J."/>
        </authorList>
    </citation>
    <scope>NUCLEOTIDE SEQUENCE</scope>
    <source>
        <strain evidence="2">Duluth1</strain>
        <tissue evidence="2">Whole animal</tissue>
    </source>
</reference>
<dbReference type="Proteomes" id="UP000828390">
    <property type="component" value="Unassembled WGS sequence"/>
</dbReference>
<organism evidence="2 3">
    <name type="scientific">Dreissena polymorpha</name>
    <name type="common">Zebra mussel</name>
    <name type="synonym">Mytilus polymorpha</name>
    <dbReference type="NCBI Taxonomy" id="45954"/>
    <lineage>
        <taxon>Eukaryota</taxon>
        <taxon>Metazoa</taxon>
        <taxon>Spiralia</taxon>
        <taxon>Lophotrochozoa</taxon>
        <taxon>Mollusca</taxon>
        <taxon>Bivalvia</taxon>
        <taxon>Autobranchia</taxon>
        <taxon>Heteroconchia</taxon>
        <taxon>Euheterodonta</taxon>
        <taxon>Imparidentia</taxon>
        <taxon>Neoheterodontei</taxon>
        <taxon>Myida</taxon>
        <taxon>Dreissenoidea</taxon>
        <taxon>Dreissenidae</taxon>
        <taxon>Dreissena</taxon>
    </lineage>
</organism>
<protein>
    <submittedName>
        <fullName evidence="2">Uncharacterized protein</fullName>
    </submittedName>
</protein>
<dbReference type="EMBL" id="JAIWYP010000011">
    <property type="protein sequence ID" value="KAH3737892.1"/>
    <property type="molecule type" value="Genomic_DNA"/>
</dbReference>
<evidence type="ECO:0000313" key="3">
    <source>
        <dbReference type="Proteomes" id="UP000828390"/>
    </source>
</evidence>
<keyword evidence="3" id="KW-1185">Reference proteome</keyword>
<name>A0A9D4D493_DREPO</name>
<evidence type="ECO:0000256" key="1">
    <source>
        <dbReference type="SAM" id="MobiDB-lite"/>
    </source>
</evidence>
<evidence type="ECO:0000313" key="2">
    <source>
        <dbReference type="EMBL" id="KAH3737892.1"/>
    </source>
</evidence>
<feature type="region of interest" description="Disordered" evidence="1">
    <location>
        <begin position="1"/>
        <end position="21"/>
    </location>
</feature>
<comment type="caution">
    <text evidence="2">The sequence shown here is derived from an EMBL/GenBank/DDBJ whole genome shotgun (WGS) entry which is preliminary data.</text>
</comment>
<sequence length="107" mass="12142">MFNFSDGRTDGKTDRHKHSPLPGGHVFEWTGTVFELGQDIRTNIGKNVTLRICTIFHNSNIRKHETLPGGHVFEYTGTVFELGQYSIRTNVLSQPVRRDLTGISIDR</sequence>
<gene>
    <name evidence="2" type="ORF">DPMN_044490</name>
</gene>
<reference evidence="2" key="1">
    <citation type="journal article" date="2019" name="bioRxiv">
        <title>The Genome of the Zebra Mussel, Dreissena polymorpha: A Resource for Invasive Species Research.</title>
        <authorList>
            <person name="McCartney M.A."/>
            <person name="Auch B."/>
            <person name="Kono T."/>
            <person name="Mallez S."/>
            <person name="Zhang Y."/>
            <person name="Obille A."/>
            <person name="Becker A."/>
            <person name="Abrahante J.E."/>
            <person name="Garbe J."/>
            <person name="Badalamenti J.P."/>
            <person name="Herman A."/>
            <person name="Mangelson H."/>
            <person name="Liachko I."/>
            <person name="Sullivan S."/>
            <person name="Sone E.D."/>
            <person name="Koren S."/>
            <person name="Silverstein K.A.T."/>
            <person name="Beckman K.B."/>
            <person name="Gohl D.M."/>
        </authorList>
    </citation>
    <scope>NUCLEOTIDE SEQUENCE</scope>
    <source>
        <strain evidence="2">Duluth1</strain>
        <tissue evidence="2">Whole animal</tissue>
    </source>
</reference>